<keyword evidence="4" id="KW-0521">NADP</keyword>
<dbReference type="Proteomes" id="UP001642464">
    <property type="component" value="Unassembled WGS sequence"/>
</dbReference>
<dbReference type="InterPro" id="IPR002504">
    <property type="entry name" value="NADK"/>
</dbReference>
<evidence type="ECO:0000313" key="7">
    <source>
        <dbReference type="Proteomes" id="UP001642464"/>
    </source>
</evidence>
<dbReference type="PANTHER" id="PTHR20275">
    <property type="entry name" value="NAD KINASE"/>
    <property type="match status" value="1"/>
</dbReference>
<dbReference type="Gene3D" id="3.40.50.10330">
    <property type="entry name" value="Probable inorganic polyphosphate/atp-NAD kinase, domain 1"/>
    <property type="match status" value="1"/>
</dbReference>
<dbReference type="SUPFAM" id="SSF111331">
    <property type="entry name" value="NAD kinase/diacylglycerol kinase-like"/>
    <property type="match status" value="1"/>
</dbReference>
<keyword evidence="3 6" id="KW-0418">Kinase</keyword>
<accession>A0ABP0NHC9</accession>
<reference evidence="6 7" key="1">
    <citation type="submission" date="2024-02" db="EMBL/GenBank/DDBJ databases">
        <authorList>
            <person name="Chen Y."/>
            <person name="Shah S."/>
            <person name="Dougan E. K."/>
            <person name="Thang M."/>
            <person name="Chan C."/>
        </authorList>
    </citation>
    <scope>NUCLEOTIDE SEQUENCE [LARGE SCALE GENOMIC DNA]</scope>
</reference>
<protein>
    <submittedName>
        <fullName evidence="6">NAD kinase (ATP-dependent NAD kinase)</fullName>
    </submittedName>
</protein>
<dbReference type="PANTHER" id="PTHR20275:SF0">
    <property type="entry name" value="NAD KINASE"/>
    <property type="match status" value="1"/>
</dbReference>
<keyword evidence="2" id="KW-0808">Transferase</keyword>
<organism evidence="6 7">
    <name type="scientific">Durusdinium trenchii</name>
    <dbReference type="NCBI Taxonomy" id="1381693"/>
    <lineage>
        <taxon>Eukaryota</taxon>
        <taxon>Sar</taxon>
        <taxon>Alveolata</taxon>
        <taxon>Dinophyceae</taxon>
        <taxon>Suessiales</taxon>
        <taxon>Symbiodiniaceae</taxon>
        <taxon>Durusdinium</taxon>
    </lineage>
</organism>
<proteinExistence type="inferred from homology"/>
<comment type="similarity">
    <text evidence="1">Belongs to the NAD kinase family.</text>
</comment>
<dbReference type="InterPro" id="IPR016064">
    <property type="entry name" value="NAD/diacylglycerol_kinase_sf"/>
</dbReference>
<dbReference type="InterPro" id="IPR017438">
    <property type="entry name" value="ATP-NAD_kinase_N"/>
</dbReference>
<dbReference type="GO" id="GO:0016301">
    <property type="term" value="F:kinase activity"/>
    <property type="evidence" value="ECO:0007669"/>
    <property type="project" value="UniProtKB-KW"/>
</dbReference>
<evidence type="ECO:0000256" key="1">
    <source>
        <dbReference type="ARBA" id="ARBA00010995"/>
    </source>
</evidence>
<keyword evidence="5" id="KW-0520">NAD</keyword>
<evidence type="ECO:0000256" key="5">
    <source>
        <dbReference type="ARBA" id="ARBA00023027"/>
    </source>
</evidence>
<name>A0ABP0NHC9_9DINO</name>
<keyword evidence="7" id="KW-1185">Reference proteome</keyword>
<dbReference type="InterPro" id="IPR017437">
    <property type="entry name" value="ATP-NAD_kinase_PpnK-typ_C"/>
</dbReference>
<dbReference type="Pfam" id="PF01513">
    <property type="entry name" value="NAD_kinase"/>
    <property type="match status" value="1"/>
</dbReference>
<comment type="caution">
    <text evidence="6">The sequence shown here is derived from an EMBL/GenBank/DDBJ whole genome shotgun (WGS) entry which is preliminary data.</text>
</comment>
<dbReference type="HAMAP" id="MF_00361">
    <property type="entry name" value="NAD_kinase"/>
    <property type="match status" value="1"/>
</dbReference>
<dbReference type="EMBL" id="CAXAMM010028460">
    <property type="protein sequence ID" value="CAK9062873.1"/>
    <property type="molecule type" value="Genomic_DNA"/>
</dbReference>
<dbReference type="Gene3D" id="2.60.200.30">
    <property type="entry name" value="Probable inorganic polyphosphate/atp-NAD kinase, domain 2"/>
    <property type="match status" value="1"/>
</dbReference>
<gene>
    <name evidence="6" type="ORF">SCF082_LOCUS32671</name>
</gene>
<evidence type="ECO:0000313" key="6">
    <source>
        <dbReference type="EMBL" id="CAK9062873.1"/>
    </source>
</evidence>
<evidence type="ECO:0000256" key="2">
    <source>
        <dbReference type="ARBA" id="ARBA00022679"/>
    </source>
</evidence>
<evidence type="ECO:0000256" key="3">
    <source>
        <dbReference type="ARBA" id="ARBA00022777"/>
    </source>
</evidence>
<dbReference type="Pfam" id="PF20143">
    <property type="entry name" value="NAD_kinase_C"/>
    <property type="match status" value="1"/>
</dbReference>
<evidence type="ECO:0000256" key="4">
    <source>
        <dbReference type="ARBA" id="ARBA00022857"/>
    </source>
</evidence>
<sequence>MPDPAAPPTVTRVSLVVNAGKPEAIDAAKSVRRAIEWHAHLVGEFDSTDEHAALGEGVDLAIVLGGDGTILGLARSAVEAGVAVLGINFGKLGFLAEFDADAFAKHAAELLAGRGQIRKVAALEARVLRKGNEIARQVAINDVAICNGAPFRMIELGLCIDGAPADSAPRVAGDGLIIATPTGSTAYNAAAGGPILEPTLEAMVVTPIAAHSLSFRPIVVPGKSSIEVVAHRVNPATGHGASAGTCAVIDGQLSVPLESGDVVRVTVSERPLSLVVNPDRSYWQTLIHKLRWASAPGG</sequence>